<keyword evidence="3" id="KW-1185">Reference proteome</keyword>
<organism evidence="2 3">
    <name type="scientific">Chironomus riparius</name>
    <dbReference type="NCBI Taxonomy" id="315576"/>
    <lineage>
        <taxon>Eukaryota</taxon>
        <taxon>Metazoa</taxon>
        <taxon>Ecdysozoa</taxon>
        <taxon>Arthropoda</taxon>
        <taxon>Hexapoda</taxon>
        <taxon>Insecta</taxon>
        <taxon>Pterygota</taxon>
        <taxon>Neoptera</taxon>
        <taxon>Endopterygota</taxon>
        <taxon>Diptera</taxon>
        <taxon>Nematocera</taxon>
        <taxon>Chironomoidea</taxon>
        <taxon>Chironomidae</taxon>
        <taxon>Chironominae</taxon>
        <taxon>Chironomus</taxon>
    </lineage>
</organism>
<gene>
    <name evidence="2" type="ORF">CHIRRI_LOCUS5216</name>
</gene>
<evidence type="ECO:0000313" key="3">
    <source>
        <dbReference type="Proteomes" id="UP001153620"/>
    </source>
</evidence>
<reference evidence="2" key="1">
    <citation type="submission" date="2022-01" db="EMBL/GenBank/DDBJ databases">
        <authorList>
            <person name="King R."/>
        </authorList>
    </citation>
    <scope>NUCLEOTIDE SEQUENCE</scope>
</reference>
<sequence length="112" mass="13289">MERNTRSIIPNNMNSKPRSNGPISPREINSNYNHHQSQHWILKTQQQQQQNHQHPHTPYHPNLDLINFVSSAWKEKVSSDKTEYFKDYKSESSTDKFCNFDLDGFLLKMRNS</sequence>
<evidence type="ECO:0000256" key="1">
    <source>
        <dbReference type="SAM" id="MobiDB-lite"/>
    </source>
</evidence>
<feature type="compositionally biased region" description="Polar residues" evidence="1">
    <location>
        <begin position="1"/>
        <end position="39"/>
    </location>
</feature>
<dbReference type="AlphaFoldDB" id="A0A9N9RRX8"/>
<reference evidence="2" key="2">
    <citation type="submission" date="2022-10" db="EMBL/GenBank/DDBJ databases">
        <authorList>
            <consortium name="ENA_rothamsted_submissions"/>
            <consortium name="culmorum"/>
            <person name="King R."/>
        </authorList>
    </citation>
    <scope>NUCLEOTIDE SEQUENCE</scope>
</reference>
<dbReference type="EMBL" id="OU895878">
    <property type="protein sequence ID" value="CAG9802304.1"/>
    <property type="molecule type" value="Genomic_DNA"/>
</dbReference>
<evidence type="ECO:0000313" key="2">
    <source>
        <dbReference type="EMBL" id="CAG9802304.1"/>
    </source>
</evidence>
<dbReference type="Proteomes" id="UP001153620">
    <property type="component" value="Chromosome 2"/>
</dbReference>
<feature type="region of interest" description="Disordered" evidence="1">
    <location>
        <begin position="1"/>
        <end position="61"/>
    </location>
</feature>
<proteinExistence type="predicted"/>
<accession>A0A9N9RRX8</accession>
<name>A0A9N9RRX8_9DIPT</name>
<protein>
    <submittedName>
        <fullName evidence="2">Uncharacterized protein</fullName>
    </submittedName>
</protein>